<comment type="similarity">
    <text evidence="1 4">Belongs to the fatty acyl-CoA reductase family.</text>
</comment>
<feature type="domain" description="Thioester reductase (TE)" evidence="7">
    <location>
        <begin position="375"/>
        <end position="751"/>
    </location>
</feature>
<dbReference type="InterPro" id="IPR013120">
    <property type="entry name" value="FAR_NAD-bd"/>
</dbReference>
<comment type="catalytic activity">
    <reaction evidence="4">
        <text>a long-chain fatty acyl-CoA + 2 NADPH + 2 H(+) = a long-chain primary fatty alcohol + 2 NADP(+) + CoA</text>
        <dbReference type="Rhea" id="RHEA:52716"/>
        <dbReference type="ChEBI" id="CHEBI:15378"/>
        <dbReference type="ChEBI" id="CHEBI:57287"/>
        <dbReference type="ChEBI" id="CHEBI:57783"/>
        <dbReference type="ChEBI" id="CHEBI:58349"/>
        <dbReference type="ChEBI" id="CHEBI:77396"/>
        <dbReference type="ChEBI" id="CHEBI:83139"/>
        <dbReference type="EC" id="1.2.1.84"/>
    </reaction>
</comment>
<keyword evidence="4" id="KW-0560">Oxidoreductase</keyword>
<accession>A0A2R6XH43</accession>
<evidence type="ECO:0000259" key="7">
    <source>
        <dbReference type="Pfam" id="PF07993"/>
    </source>
</evidence>
<dbReference type="InterPro" id="IPR026055">
    <property type="entry name" value="FAR"/>
</dbReference>
<dbReference type="Gramene" id="Mp2g09080.1">
    <property type="protein sequence ID" value="Mp2g09080.1.cds"/>
    <property type="gene ID" value="Mp2g09080"/>
</dbReference>
<dbReference type="AlphaFoldDB" id="A0A2R6XH43"/>
<evidence type="ECO:0000256" key="3">
    <source>
        <dbReference type="ARBA" id="ARBA00023098"/>
    </source>
</evidence>
<dbReference type="OrthoDB" id="429813at2759"/>
<keyword evidence="9" id="KW-1185">Reference proteome</keyword>
<keyword evidence="2 4" id="KW-0444">Lipid biosynthesis</keyword>
<evidence type="ECO:0000259" key="6">
    <source>
        <dbReference type="Pfam" id="PF03015"/>
    </source>
</evidence>
<dbReference type="CDD" id="cd09071">
    <property type="entry name" value="FAR_C"/>
    <property type="match status" value="1"/>
</dbReference>
<keyword evidence="4" id="KW-0521">NADP</keyword>
<feature type="domain" description="Fatty acyl-CoA reductase C-terminal" evidence="6">
    <location>
        <begin position="886"/>
        <end position="959"/>
    </location>
</feature>
<sequence>MALWASAAFRSLSEVSGPSSRLVPDMTDRKPARDRQQHGMALASLRNPVGPSSTPRNLKLKSLMDHQRSALARRHLTMMETLEGGILCECCRTGPRPGTAAGREERMRQQFRTRSMAAEHQRGEGSEDDEEDPVFRLIIDGDAIHTVDWPIMDQAAVGPDNAKAIVNGDCSAAGSEKNGAHANGAVHTNGATTTTTNQHDAHANGAMHTNGATTTNQHGVHANEAMHTNGATTTTTTNQHVNGIDTRAAEAERANQELTKDHGNGRGYETNGAHNYDHDHMHSNGATTVDRSEAGATAEPTLNGATTVDASTPPAAFVEQSKKVYIEKPTEAQAPATSAKPKRAQLKPAPSAEELDGQHIQVRKFLKNKNLLYIGVTGFLCKVAAERTLDVQPDVGTIYVLVKPNSTGDAQARLRKDIIGSEIFEALKKKYGEERFLEFMKQKVVAIPGNIVEKDLALAPADAKMLMERIDVIVNSAATTKFDERYDLALELNTFGPYNVLEFAKKCSRRPMLVHISTAYVNGKRRGVSKEEPFEYGQTLLPEIQDFADDPDEPDDSSGVFSEWRKQAVTKLIKPFWPAPADKVKAARKNRMIESLNEFLLENDAETAFVNPEKELELALKCRAAREPVDEKLPVEEKQREEEKQRVEEKQRMELLGHMRANTFGWQDAYVFTKAMGEMMLMKYKEDLPIVIIRPSVVESTLKKPFDGWIEGNRMLDPIVLHYGKGDLTGFRVDPDVTLDIIPADIVANVILAAMAKHGGYEQMYPFVYQVASSASNPLTMRQIADTAYEHFSEFPMQKKEKAEENGKKEEEEIKELVYRPMTFITNERDFQALLFFRYGVPMQLMELMSRFLNLPWIKKLIGGRNENPVVKIVQHWKRNCVSHTRRIGLLLSSVTHMAEVYKPYVFYKGRFDATNSEMILTEIAPEERSMFSYSVKNVDWRSYLRDSHFVGLRQHVLKWLRCKKIGRNWTIVIPPSDPEWIGRGDER</sequence>
<dbReference type="CDD" id="cd05236">
    <property type="entry name" value="FAR-N_SDR_e"/>
    <property type="match status" value="1"/>
</dbReference>
<evidence type="ECO:0000256" key="2">
    <source>
        <dbReference type="ARBA" id="ARBA00022516"/>
    </source>
</evidence>
<comment type="function">
    <text evidence="4">Catalyzes the reduction of fatty acyl-CoA to fatty alcohols.</text>
</comment>
<dbReference type="InterPro" id="IPR033640">
    <property type="entry name" value="FAR_C"/>
</dbReference>
<keyword evidence="3 4" id="KW-0443">Lipid metabolism</keyword>
<dbReference type="EC" id="1.2.1.84" evidence="4"/>
<dbReference type="PANTHER" id="PTHR11011:SF45">
    <property type="entry name" value="FATTY ACYL-COA REDUCTASE CG8306-RELATED"/>
    <property type="match status" value="1"/>
</dbReference>
<evidence type="ECO:0000313" key="8">
    <source>
        <dbReference type="EMBL" id="PTQ45412.1"/>
    </source>
</evidence>
<dbReference type="GO" id="GO:0035336">
    <property type="term" value="P:long-chain fatty-acyl-CoA metabolic process"/>
    <property type="evidence" value="ECO:0000318"/>
    <property type="project" value="GO_Central"/>
</dbReference>
<proteinExistence type="inferred from homology"/>
<feature type="region of interest" description="Disordered" evidence="5">
    <location>
        <begin position="15"/>
        <end position="57"/>
    </location>
</feature>
<evidence type="ECO:0000313" key="9">
    <source>
        <dbReference type="Proteomes" id="UP000244005"/>
    </source>
</evidence>
<evidence type="ECO:0000256" key="5">
    <source>
        <dbReference type="SAM" id="MobiDB-lite"/>
    </source>
</evidence>
<gene>
    <name evidence="8" type="ORF">MARPO_0015s0192</name>
</gene>
<dbReference type="SUPFAM" id="SSF51735">
    <property type="entry name" value="NAD(P)-binding Rossmann-fold domains"/>
    <property type="match status" value="1"/>
</dbReference>
<dbReference type="Proteomes" id="UP000244005">
    <property type="component" value="Unassembled WGS sequence"/>
</dbReference>
<dbReference type="Gene3D" id="3.40.50.720">
    <property type="entry name" value="NAD(P)-binding Rossmann-like Domain"/>
    <property type="match status" value="1"/>
</dbReference>
<dbReference type="GO" id="GO:0010345">
    <property type="term" value="P:suberin biosynthetic process"/>
    <property type="evidence" value="ECO:0000318"/>
    <property type="project" value="GO_Central"/>
</dbReference>
<evidence type="ECO:0000256" key="4">
    <source>
        <dbReference type="RuleBase" id="RU363097"/>
    </source>
</evidence>
<dbReference type="Pfam" id="PF07993">
    <property type="entry name" value="NAD_binding_4"/>
    <property type="match status" value="1"/>
</dbReference>
<dbReference type="InterPro" id="IPR036291">
    <property type="entry name" value="NAD(P)-bd_dom_sf"/>
</dbReference>
<organism evidence="8 9">
    <name type="scientific">Marchantia polymorpha</name>
    <name type="common">Common liverwort</name>
    <name type="synonym">Marchantia aquatica</name>
    <dbReference type="NCBI Taxonomy" id="3197"/>
    <lineage>
        <taxon>Eukaryota</taxon>
        <taxon>Viridiplantae</taxon>
        <taxon>Streptophyta</taxon>
        <taxon>Embryophyta</taxon>
        <taxon>Marchantiophyta</taxon>
        <taxon>Marchantiopsida</taxon>
        <taxon>Marchantiidae</taxon>
        <taxon>Marchantiales</taxon>
        <taxon>Marchantiaceae</taxon>
        <taxon>Marchantia</taxon>
    </lineage>
</organism>
<feature type="region of interest" description="Disordered" evidence="5">
    <location>
        <begin position="330"/>
        <end position="352"/>
    </location>
</feature>
<protein>
    <recommendedName>
        <fullName evidence="4">Fatty acyl-CoA reductase</fullName>
        <ecNumber evidence="4">1.2.1.84</ecNumber>
    </recommendedName>
</protein>
<dbReference type="PANTHER" id="PTHR11011">
    <property type="entry name" value="MALE STERILITY PROTEIN 2-RELATED"/>
    <property type="match status" value="1"/>
</dbReference>
<dbReference type="Pfam" id="PF03015">
    <property type="entry name" value="Sterile"/>
    <property type="match status" value="1"/>
</dbReference>
<name>A0A2R6XH43_MARPO</name>
<dbReference type="EMBL" id="KZ772687">
    <property type="protein sequence ID" value="PTQ45412.1"/>
    <property type="molecule type" value="Genomic_DNA"/>
</dbReference>
<reference evidence="9" key="1">
    <citation type="journal article" date="2017" name="Cell">
        <title>Insights into land plant evolution garnered from the Marchantia polymorpha genome.</title>
        <authorList>
            <person name="Bowman J.L."/>
            <person name="Kohchi T."/>
            <person name="Yamato K.T."/>
            <person name="Jenkins J."/>
            <person name="Shu S."/>
            <person name="Ishizaki K."/>
            <person name="Yamaoka S."/>
            <person name="Nishihama R."/>
            <person name="Nakamura Y."/>
            <person name="Berger F."/>
            <person name="Adam C."/>
            <person name="Aki S.S."/>
            <person name="Althoff F."/>
            <person name="Araki T."/>
            <person name="Arteaga-Vazquez M.A."/>
            <person name="Balasubrmanian S."/>
            <person name="Barry K."/>
            <person name="Bauer D."/>
            <person name="Boehm C.R."/>
            <person name="Briginshaw L."/>
            <person name="Caballero-Perez J."/>
            <person name="Catarino B."/>
            <person name="Chen F."/>
            <person name="Chiyoda S."/>
            <person name="Chovatia M."/>
            <person name="Davies K.M."/>
            <person name="Delmans M."/>
            <person name="Demura T."/>
            <person name="Dierschke T."/>
            <person name="Dolan L."/>
            <person name="Dorantes-Acosta A.E."/>
            <person name="Eklund D.M."/>
            <person name="Florent S.N."/>
            <person name="Flores-Sandoval E."/>
            <person name="Fujiyama A."/>
            <person name="Fukuzawa H."/>
            <person name="Galik B."/>
            <person name="Grimanelli D."/>
            <person name="Grimwood J."/>
            <person name="Grossniklaus U."/>
            <person name="Hamada T."/>
            <person name="Haseloff J."/>
            <person name="Hetherington A.J."/>
            <person name="Higo A."/>
            <person name="Hirakawa Y."/>
            <person name="Hundley H.N."/>
            <person name="Ikeda Y."/>
            <person name="Inoue K."/>
            <person name="Inoue S.I."/>
            <person name="Ishida S."/>
            <person name="Jia Q."/>
            <person name="Kakita M."/>
            <person name="Kanazawa T."/>
            <person name="Kawai Y."/>
            <person name="Kawashima T."/>
            <person name="Kennedy M."/>
            <person name="Kinose K."/>
            <person name="Kinoshita T."/>
            <person name="Kohara Y."/>
            <person name="Koide E."/>
            <person name="Komatsu K."/>
            <person name="Kopischke S."/>
            <person name="Kubo M."/>
            <person name="Kyozuka J."/>
            <person name="Lagercrantz U."/>
            <person name="Lin S.S."/>
            <person name="Lindquist E."/>
            <person name="Lipzen A.M."/>
            <person name="Lu C.W."/>
            <person name="De Luna E."/>
            <person name="Martienssen R.A."/>
            <person name="Minamino N."/>
            <person name="Mizutani M."/>
            <person name="Mizutani M."/>
            <person name="Mochizuki N."/>
            <person name="Monte I."/>
            <person name="Mosher R."/>
            <person name="Nagasaki H."/>
            <person name="Nakagami H."/>
            <person name="Naramoto S."/>
            <person name="Nishitani K."/>
            <person name="Ohtani M."/>
            <person name="Okamoto T."/>
            <person name="Okumura M."/>
            <person name="Phillips J."/>
            <person name="Pollak B."/>
            <person name="Reinders A."/>
            <person name="Rovekamp M."/>
            <person name="Sano R."/>
            <person name="Sawa S."/>
            <person name="Schmid M.W."/>
            <person name="Shirakawa M."/>
            <person name="Solano R."/>
            <person name="Spunde A."/>
            <person name="Suetsugu N."/>
            <person name="Sugano S."/>
            <person name="Sugiyama A."/>
            <person name="Sun R."/>
            <person name="Suzuki Y."/>
            <person name="Takenaka M."/>
            <person name="Takezawa D."/>
            <person name="Tomogane H."/>
            <person name="Tsuzuki M."/>
            <person name="Ueda T."/>
            <person name="Umeda M."/>
            <person name="Ward J.M."/>
            <person name="Watanabe Y."/>
            <person name="Yazaki K."/>
            <person name="Yokoyama R."/>
            <person name="Yoshitake Y."/>
            <person name="Yotsui I."/>
            <person name="Zachgo S."/>
            <person name="Schmutz J."/>
        </authorList>
    </citation>
    <scope>NUCLEOTIDE SEQUENCE [LARGE SCALE GENOMIC DNA]</scope>
    <source>
        <strain evidence="9">Tak-1</strain>
    </source>
</reference>
<feature type="compositionally biased region" description="Basic and acidic residues" evidence="5">
    <location>
        <begin position="26"/>
        <end position="37"/>
    </location>
</feature>
<evidence type="ECO:0000256" key="1">
    <source>
        <dbReference type="ARBA" id="ARBA00005928"/>
    </source>
</evidence>
<dbReference type="GO" id="GO:0102965">
    <property type="term" value="F:alcohol-forming long-chain fatty acyl-CoA reductase activity"/>
    <property type="evidence" value="ECO:0007669"/>
    <property type="project" value="UniProtKB-EC"/>
</dbReference>
<dbReference type="GO" id="GO:0080019">
    <property type="term" value="F:alcohol-forming very long-chain fatty acyl-CoA reductase activity"/>
    <property type="evidence" value="ECO:0000318"/>
    <property type="project" value="GO_Central"/>
</dbReference>